<feature type="binding site" evidence="9">
    <location>
        <position position="306"/>
    </location>
    <ligand>
        <name>FAD</name>
        <dbReference type="ChEBI" id="CHEBI:57692"/>
    </ligand>
</feature>
<keyword evidence="5 9" id="KW-0274">FAD</keyword>
<comment type="catalytic activity">
    <reaction evidence="8 11">
        <text>N(6)-[(R)-dihydrolipoyl]-L-lysyl-[protein] + NAD(+) = N(6)-[(R)-lipoyl]-L-lysyl-[protein] + NADH + H(+)</text>
        <dbReference type="Rhea" id="RHEA:15045"/>
        <dbReference type="Rhea" id="RHEA-COMP:10474"/>
        <dbReference type="Rhea" id="RHEA-COMP:10475"/>
        <dbReference type="ChEBI" id="CHEBI:15378"/>
        <dbReference type="ChEBI" id="CHEBI:57540"/>
        <dbReference type="ChEBI" id="CHEBI:57945"/>
        <dbReference type="ChEBI" id="CHEBI:83099"/>
        <dbReference type="ChEBI" id="CHEBI:83100"/>
        <dbReference type="EC" id="1.8.1.4"/>
    </reaction>
</comment>
<evidence type="ECO:0000313" key="14">
    <source>
        <dbReference type="EMBL" id="OGY30962.1"/>
    </source>
</evidence>
<dbReference type="Pfam" id="PF07992">
    <property type="entry name" value="Pyr_redox_2"/>
    <property type="match status" value="1"/>
</dbReference>
<feature type="disulfide bond" description="Redox-active" evidence="10">
    <location>
        <begin position="41"/>
        <end position="46"/>
    </location>
</feature>
<feature type="domain" description="FAD/NAD(P)-binding" evidence="13">
    <location>
        <begin position="4"/>
        <end position="321"/>
    </location>
</feature>
<evidence type="ECO:0000256" key="8">
    <source>
        <dbReference type="ARBA" id="ARBA00049187"/>
    </source>
</evidence>
<keyword evidence="7 9" id="KW-0520">NAD</keyword>
<dbReference type="InterPro" id="IPR006258">
    <property type="entry name" value="Lipoamide_DH"/>
</dbReference>
<feature type="binding site" evidence="9">
    <location>
        <position position="50"/>
    </location>
    <ligand>
        <name>FAD</name>
        <dbReference type="ChEBI" id="CHEBI:57692"/>
    </ligand>
</feature>
<keyword evidence="6 11" id="KW-0560">Oxidoreductase</keyword>
<feature type="binding site" evidence="9">
    <location>
        <position position="266"/>
    </location>
    <ligand>
        <name>NAD(+)</name>
        <dbReference type="ChEBI" id="CHEBI:57540"/>
    </ligand>
</feature>
<dbReference type="PRINTS" id="PR00368">
    <property type="entry name" value="FADPNR"/>
</dbReference>
<keyword evidence="4 11" id="KW-0285">Flavoprotein</keyword>
<protein>
    <recommendedName>
        <fullName evidence="3 11">Dihydrolipoyl dehydrogenase</fullName>
        <ecNumber evidence="3 11">1.8.1.4</ecNumber>
    </recommendedName>
</protein>
<dbReference type="AlphaFoldDB" id="A0A1G1WT93"/>
<dbReference type="Proteomes" id="UP000179279">
    <property type="component" value="Unassembled WGS sequence"/>
</dbReference>
<dbReference type="EMBL" id="MHDA01000041">
    <property type="protein sequence ID" value="OGY30962.1"/>
    <property type="molecule type" value="Genomic_DNA"/>
</dbReference>
<comment type="miscellaneous">
    <text evidence="11">The active site is a redox-active disulfide bond.</text>
</comment>
<evidence type="ECO:0000256" key="2">
    <source>
        <dbReference type="ARBA" id="ARBA00007532"/>
    </source>
</evidence>
<name>A0A1G1WT93_9BACT</name>
<dbReference type="InterPro" id="IPR001100">
    <property type="entry name" value="Pyr_nuc-diS_OxRdtase"/>
</dbReference>
<evidence type="ECO:0000256" key="1">
    <source>
        <dbReference type="ARBA" id="ARBA00004496"/>
    </source>
</evidence>
<sequence>MKDYDVVVIGAGSAGMVAASQAASMGAKTAITEKWKLGGDCPNRACIPTKALLYSAKLLSKFRQAEKYGLKADNVGFDWLKVQEWKNKVVEERVSKESEANLKAQGIDLYWGQASFKSKNEIKVGEDILKAKKIIITAGSVPAVFPIAGLVDVRYITSNEAVDLKKLPESIIIVGAGAVGVEFAQIFNSFGIEVTVFEAAPHIIPAADTETAEALGKYLSNQKINFYIGAKVQKFEKAGDLKKATVDLGDGKIAEFKAEEVMMATGRKPDFEGLNIEASGVETSNKGIVVDETLKTSVDHIYAAGDITGIMQFTHMATYQAIHAAYNSLTKKEPVKADYRVVPWVAFSDPEIAGVGKTEENLQQEGIKYKKSVFEFKDIGKSSTQAEYDGFVKILAEEGTNQILGGFIVGPDAGELIHEIVVAMAGEIPADKIGKAIFAYPTWSEAVGSAAVDF</sequence>
<dbReference type="GO" id="GO:0050660">
    <property type="term" value="F:flavin adenine dinucleotide binding"/>
    <property type="evidence" value="ECO:0007669"/>
    <property type="project" value="InterPro"/>
</dbReference>
<feature type="domain" description="Pyridine nucleotide-disulphide oxidoreductase dimerisation" evidence="12">
    <location>
        <begin position="342"/>
        <end position="450"/>
    </location>
</feature>
<evidence type="ECO:0000259" key="12">
    <source>
        <dbReference type="Pfam" id="PF02852"/>
    </source>
</evidence>
<evidence type="ECO:0000256" key="5">
    <source>
        <dbReference type="ARBA" id="ARBA00022827"/>
    </source>
</evidence>
<evidence type="ECO:0000259" key="13">
    <source>
        <dbReference type="Pfam" id="PF07992"/>
    </source>
</evidence>
<comment type="subcellular location">
    <subcellularLocation>
        <location evidence="1">Cytoplasm</location>
    </subcellularLocation>
</comment>
<dbReference type="PANTHER" id="PTHR22912:SF217">
    <property type="entry name" value="DIHYDROLIPOYL DEHYDROGENASE"/>
    <property type="match status" value="1"/>
</dbReference>
<dbReference type="InterPro" id="IPR036188">
    <property type="entry name" value="FAD/NAD-bd_sf"/>
</dbReference>
<organism evidence="14 15">
    <name type="scientific">Candidatus Woykebacteria bacterium RIFCSPLOWO2_01_FULL_41_12</name>
    <dbReference type="NCBI Taxonomy" id="1802604"/>
    <lineage>
        <taxon>Bacteria</taxon>
        <taxon>Candidatus Woykeibacteriota</taxon>
    </lineage>
</organism>
<dbReference type="InterPro" id="IPR004099">
    <property type="entry name" value="Pyr_nucl-diS_OxRdtase_dimer"/>
</dbReference>
<dbReference type="InterPro" id="IPR016156">
    <property type="entry name" value="FAD/NAD-linked_Rdtase_dimer_sf"/>
</dbReference>
<evidence type="ECO:0000256" key="9">
    <source>
        <dbReference type="PIRSR" id="PIRSR000350-3"/>
    </source>
</evidence>
<dbReference type="PIRSF" id="PIRSF000350">
    <property type="entry name" value="Mercury_reductase_MerA"/>
    <property type="match status" value="1"/>
</dbReference>
<feature type="binding site" evidence="9">
    <location>
        <begin position="175"/>
        <end position="182"/>
    </location>
    <ligand>
        <name>NAD(+)</name>
        <dbReference type="ChEBI" id="CHEBI:57540"/>
    </ligand>
</feature>
<dbReference type="PANTHER" id="PTHR22912">
    <property type="entry name" value="DISULFIDE OXIDOREDUCTASE"/>
    <property type="match status" value="1"/>
</dbReference>
<dbReference type="GO" id="GO:0004148">
    <property type="term" value="F:dihydrolipoyl dehydrogenase (NADH) activity"/>
    <property type="evidence" value="ECO:0007669"/>
    <property type="project" value="UniProtKB-EC"/>
</dbReference>
<comment type="cofactor">
    <cofactor evidence="9 11">
        <name>FAD</name>
        <dbReference type="ChEBI" id="CHEBI:57692"/>
    </cofactor>
    <text evidence="9 11">Binds 1 FAD per subunit.</text>
</comment>
<dbReference type="GO" id="GO:0005737">
    <property type="term" value="C:cytoplasm"/>
    <property type="evidence" value="ECO:0007669"/>
    <property type="project" value="UniProtKB-SubCell"/>
</dbReference>
<accession>A0A1G1WT93</accession>
<dbReference type="EC" id="1.8.1.4" evidence="3 11"/>
<evidence type="ECO:0000256" key="3">
    <source>
        <dbReference type="ARBA" id="ARBA00012608"/>
    </source>
</evidence>
<dbReference type="NCBIfam" id="TIGR01350">
    <property type="entry name" value="lipoamide_DH"/>
    <property type="match status" value="1"/>
</dbReference>
<comment type="similarity">
    <text evidence="2 11">Belongs to the class-I pyridine nucleotide-disulfide oxidoreductase family.</text>
</comment>
<reference evidence="14 15" key="1">
    <citation type="journal article" date="2016" name="Nat. Commun.">
        <title>Thousands of microbial genomes shed light on interconnected biogeochemical processes in an aquifer system.</title>
        <authorList>
            <person name="Anantharaman K."/>
            <person name="Brown C.T."/>
            <person name="Hug L.A."/>
            <person name="Sharon I."/>
            <person name="Castelle C.J."/>
            <person name="Probst A.J."/>
            <person name="Thomas B.C."/>
            <person name="Singh A."/>
            <person name="Wilkins M.J."/>
            <person name="Karaoz U."/>
            <person name="Brodie E.L."/>
            <person name="Williams K.H."/>
            <person name="Hubbard S.S."/>
            <person name="Banfield J.F."/>
        </authorList>
    </citation>
    <scope>NUCLEOTIDE SEQUENCE [LARGE SCALE GENOMIC DNA]</scope>
</reference>
<dbReference type="FunFam" id="3.30.390.30:FF:000001">
    <property type="entry name" value="Dihydrolipoyl dehydrogenase"/>
    <property type="match status" value="1"/>
</dbReference>
<feature type="binding site" evidence="9">
    <location>
        <position position="198"/>
    </location>
    <ligand>
        <name>NAD(+)</name>
        <dbReference type="ChEBI" id="CHEBI:57540"/>
    </ligand>
</feature>
<dbReference type="SUPFAM" id="SSF55424">
    <property type="entry name" value="FAD/NAD-linked reductases, dimerisation (C-terminal) domain"/>
    <property type="match status" value="1"/>
</dbReference>
<evidence type="ECO:0000256" key="7">
    <source>
        <dbReference type="ARBA" id="ARBA00023027"/>
    </source>
</evidence>
<evidence type="ECO:0000256" key="11">
    <source>
        <dbReference type="RuleBase" id="RU003692"/>
    </source>
</evidence>
<dbReference type="Gene3D" id="3.50.50.60">
    <property type="entry name" value="FAD/NAD(P)-binding domain"/>
    <property type="match status" value="2"/>
</dbReference>
<dbReference type="Pfam" id="PF02852">
    <property type="entry name" value="Pyr_redox_dim"/>
    <property type="match status" value="1"/>
</dbReference>
<keyword evidence="11" id="KW-0676">Redox-active center</keyword>
<evidence type="ECO:0000256" key="10">
    <source>
        <dbReference type="PIRSR" id="PIRSR000350-4"/>
    </source>
</evidence>
<dbReference type="InterPro" id="IPR023753">
    <property type="entry name" value="FAD/NAD-binding_dom"/>
</dbReference>
<dbReference type="InterPro" id="IPR050151">
    <property type="entry name" value="Class-I_Pyr_Nuc-Dis_Oxidored"/>
</dbReference>
<dbReference type="GO" id="GO:0006103">
    <property type="term" value="P:2-oxoglutarate metabolic process"/>
    <property type="evidence" value="ECO:0007669"/>
    <property type="project" value="TreeGrafter"/>
</dbReference>
<proteinExistence type="inferred from homology"/>
<dbReference type="Gene3D" id="3.30.390.30">
    <property type="match status" value="1"/>
</dbReference>
<dbReference type="SUPFAM" id="SSF51905">
    <property type="entry name" value="FAD/NAD(P)-binding domain"/>
    <property type="match status" value="1"/>
</dbReference>
<evidence type="ECO:0000256" key="6">
    <source>
        <dbReference type="ARBA" id="ARBA00023002"/>
    </source>
</evidence>
<comment type="caution">
    <text evidence="14">The sequence shown here is derived from an EMBL/GenBank/DDBJ whole genome shotgun (WGS) entry which is preliminary data.</text>
</comment>
<evidence type="ECO:0000256" key="4">
    <source>
        <dbReference type="ARBA" id="ARBA00022630"/>
    </source>
</evidence>
<keyword evidence="9" id="KW-0547">Nucleotide-binding</keyword>
<gene>
    <name evidence="14" type="ORF">A3A57_01440</name>
</gene>
<dbReference type="PRINTS" id="PR00411">
    <property type="entry name" value="PNDRDTASEI"/>
</dbReference>
<evidence type="ECO:0000313" key="15">
    <source>
        <dbReference type="Proteomes" id="UP000179279"/>
    </source>
</evidence>